<dbReference type="Gene3D" id="3.40.1390.10">
    <property type="entry name" value="MurE/MurF, N-terminal domain"/>
    <property type="match status" value="1"/>
</dbReference>
<gene>
    <name evidence="12" type="primary">murE</name>
    <name evidence="17" type="ORF">ACFODW_15980</name>
</gene>
<comment type="caution">
    <text evidence="12">Lacks conserved residue(s) required for the propagation of feature annotation.</text>
</comment>
<keyword evidence="10 12" id="KW-0131">Cell cycle</keyword>
<feature type="domain" description="Mur ligase C-terminal" evidence="15">
    <location>
        <begin position="329"/>
        <end position="457"/>
    </location>
</feature>
<evidence type="ECO:0000256" key="6">
    <source>
        <dbReference type="ARBA" id="ARBA00022741"/>
    </source>
</evidence>
<comment type="similarity">
    <text evidence="2 12">Belongs to the MurCDEF family. MurE subfamily.</text>
</comment>
<dbReference type="SUPFAM" id="SSF53623">
    <property type="entry name" value="MurD-like peptide ligases, catalytic domain"/>
    <property type="match status" value="1"/>
</dbReference>
<dbReference type="InterPro" id="IPR036565">
    <property type="entry name" value="Mur-like_cat_sf"/>
</dbReference>
<evidence type="ECO:0000256" key="3">
    <source>
        <dbReference type="ARBA" id="ARBA00022490"/>
    </source>
</evidence>
<comment type="cofactor">
    <cofactor evidence="12">
        <name>Mg(2+)</name>
        <dbReference type="ChEBI" id="CHEBI:18420"/>
    </cofactor>
</comment>
<sequence>MKLTQLLNGLEKKNQISVDTEQLKIKGLADSSADVAANYIFVAISGFRSDGHDFINDAIDKGACLIIGEQGLSGLPVPYIQVENSRKALGILAKNFYGDPAEKKWMIGVTGTNGKTTTSYLLKHILEDNGHSCAVIGTIQNIINGEARKSSNTTPSSLEMHRMLAESRDDTAIVEVSSHGLSQFRVEGVQFDLCLFTNLHPEHLDYHRTMDNYFQAKKSLFDHLKVNGCAIVNTDNEWGSKLANLLEEQGKTVYATGKSAQSSIRIHGFNTDASTITLEENGKTDLICSPILGVHNMYNTISAYTAAILSGISKEDVRESLLRFDGIDGRFEINTLPEGQKIIIDYAHTPDAIDNCLNTAKDCGAKRIIHVFGFRGDRDISKREEMLRLSASLSDQYVLTLDDLNSVSYNEMVDTLRQLQSDQGNQKGTVLPDRTLAIKQAIEQSEPGDWVIITGKGHEAYQQSYSMNTTSDKETVCHITRTLDNIRLDAVY</sequence>
<evidence type="ECO:0000256" key="9">
    <source>
        <dbReference type="ARBA" id="ARBA00022984"/>
    </source>
</evidence>
<evidence type="ECO:0000256" key="5">
    <source>
        <dbReference type="ARBA" id="ARBA00022618"/>
    </source>
</evidence>
<dbReference type="GO" id="GO:0008765">
    <property type="term" value="F:UDP-N-acetylmuramoylalanyl-D-glutamate-2,6-diaminopimelate ligase activity"/>
    <property type="evidence" value="ECO:0007669"/>
    <property type="project" value="UniProtKB-EC"/>
</dbReference>
<feature type="binding site" evidence="12">
    <location>
        <position position="185"/>
    </location>
    <ligand>
        <name>UDP-N-acetyl-alpha-D-muramoyl-L-alanyl-D-glutamate</name>
        <dbReference type="ChEBI" id="CHEBI:83900"/>
    </ligand>
</feature>
<evidence type="ECO:0000313" key="17">
    <source>
        <dbReference type="EMBL" id="MFC2949822.1"/>
    </source>
</evidence>
<keyword evidence="3 12" id="KW-0963">Cytoplasm</keyword>
<dbReference type="EC" id="6.3.2.-" evidence="12"/>
<keyword evidence="9 12" id="KW-0573">Peptidoglycan synthesis</keyword>
<dbReference type="InterPro" id="IPR005761">
    <property type="entry name" value="UDP-N-AcMur-Glu-dNH2Pim_ligase"/>
</dbReference>
<evidence type="ECO:0000256" key="8">
    <source>
        <dbReference type="ARBA" id="ARBA00022960"/>
    </source>
</evidence>
<comment type="function">
    <text evidence="12">Catalyzes the addition of an amino acid to the nucleotide precursor UDP-N-acetylmuramoyl-L-alanyl-D-glutamate (UMAG) in the biosynthesis of bacterial cell-wall peptidoglycan.</text>
</comment>
<keyword evidence="12" id="KW-0460">Magnesium</keyword>
<keyword evidence="4 12" id="KW-0436">Ligase</keyword>
<evidence type="ECO:0000256" key="7">
    <source>
        <dbReference type="ARBA" id="ARBA00022840"/>
    </source>
</evidence>
<feature type="binding site" evidence="12">
    <location>
        <position position="177"/>
    </location>
    <ligand>
        <name>UDP-N-acetyl-alpha-D-muramoyl-L-alanyl-D-glutamate</name>
        <dbReference type="ChEBI" id="CHEBI:83900"/>
    </ligand>
</feature>
<dbReference type="NCBIfam" id="TIGR01085">
    <property type="entry name" value="murE"/>
    <property type="match status" value="1"/>
</dbReference>
<feature type="binding site" evidence="12">
    <location>
        <position position="183"/>
    </location>
    <ligand>
        <name>UDP-N-acetyl-alpha-D-muramoyl-L-alanyl-D-glutamate</name>
        <dbReference type="ChEBI" id="CHEBI:83900"/>
    </ligand>
</feature>
<evidence type="ECO:0000256" key="2">
    <source>
        <dbReference type="ARBA" id="ARBA00005898"/>
    </source>
</evidence>
<dbReference type="HAMAP" id="MF_00208">
    <property type="entry name" value="MurE"/>
    <property type="match status" value="1"/>
</dbReference>
<keyword evidence="11 12" id="KW-0961">Cell wall biogenesis/degradation</keyword>
<evidence type="ECO:0000259" key="14">
    <source>
        <dbReference type="Pfam" id="PF01225"/>
    </source>
</evidence>
<comment type="PTM">
    <text evidence="12">Carboxylation is probably crucial for Mg(2+) binding and, consequently, for the gamma-phosphate positioning of ATP.</text>
</comment>
<keyword evidence="7 12" id="KW-0067">ATP-binding</keyword>
<evidence type="ECO:0000256" key="1">
    <source>
        <dbReference type="ARBA" id="ARBA00004752"/>
    </source>
</evidence>
<comment type="pathway">
    <text evidence="1 12 13">Cell wall biogenesis; peptidoglycan biosynthesis.</text>
</comment>
<feature type="binding site" evidence="12">
    <location>
        <position position="32"/>
    </location>
    <ligand>
        <name>UDP-N-acetyl-alpha-D-muramoyl-L-alanyl-D-glutamate</name>
        <dbReference type="ChEBI" id="CHEBI:83900"/>
    </ligand>
</feature>
<organism evidence="17 18">
    <name type="scientific">Virgibacillus sediminis</name>
    <dbReference type="NCBI Taxonomy" id="202260"/>
    <lineage>
        <taxon>Bacteria</taxon>
        <taxon>Bacillati</taxon>
        <taxon>Bacillota</taxon>
        <taxon>Bacilli</taxon>
        <taxon>Bacillales</taxon>
        <taxon>Bacillaceae</taxon>
        <taxon>Virgibacillus</taxon>
    </lineage>
</organism>
<feature type="modified residue" description="N6-carboxylysine" evidence="12">
    <location>
        <position position="217"/>
    </location>
</feature>
<keyword evidence="8 12" id="KW-0133">Cell shape</keyword>
<evidence type="ECO:0000256" key="4">
    <source>
        <dbReference type="ARBA" id="ARBA00022598"/>
    </source>
</evidence>
<feature type="domain" description="Mur ligase central" evidence="16">
    <location>
        <begin position="109"/>
        <end position="306"/>
    </location>
</feature>
<feature type="binding site" evidence="12">
    <location>
        <position position="152"/>
    </location>
    <ligand>
        <name>UDP-N-acetyl-alpha-D-muramoyl-L-alanyl-D-glutamate</name>
        <dbReference type="ChEBI" id="CHEBI:83900"/>
    </ligand>
</feature>
<name>A0ABV7A9N2_9BACI</name>
<proteinExistence type="inferred from homology"/>
<keyword evidence="18" id="KW-1185">Reference proteome</keyword>
<evidence type="ECO:0000256" key="11">
    <source>
        <dbReference type="ARBA" id="ARBA00023316"/>
    </source>
</evidence>
<reference evidence="18" key="1">
    <citation type="journal article" date="2019" name="Int. J. Syst. Evol. Microbiol.">
        <title>The Global Catalogue of Microorganisms (GCM) 10K type strain sequencing project: providing services to taxonomists for standard genome sequencing and annotation.</title>
        <authorList>
            <consortium name="The Broad Institute Genomics Platform"/>
            <consortium name="The Broad Institute Genome Sequencing Center for Infectious Disease"/>
            <person name="Wu L."/>
            <person name="Ma J."/>
        </authorList>
    </citation>
    <scope>NUCLEOTIDE SEQUENCE [LARGE SCALE GENOMIC DNA]</scope>
    <source>
        <strain evidence="18">KCTC 13193</strain>
    </source>
</reference>
<dbReference type="PANTHER" id="PTHR23135">
    <property type="entry name" value="MUR LIGASE FAMILY MEMBER"/>
    <property type="match status" value="1"/>
</dbReference>
<dbReference type="InterPro" id="IPR036615">
    <property type="entry name" value="Mur_ligase_C_dom_sf"/>
</dbReference>
<dbReference type="Gene3D" id="3.90.190.20">
    <property type="entry name" value="Mur ligase, C-terminal domain"/>
    <property type="match status" value="1"/>
</dbReference>
<keyword evidence="6 12" id="KW-0547">Nucleotide-binding</keyword>
<dbReference type="EMBL" id="JBHRRZ010000039">
    <property type="protein sequence ID" value="MFC2949822.1"/>
    <property type="molecule type" value="Genomic_DNA"/>
</dbReference>
<evidence type="ECO:0000256" key="10">
    <source>
        <dbReference type="ARBA" id="ARBA00023306"/>
    </source>
</evidence>
<dbReference type="InterPro" id="IPR018109">
    <property type="entry name" value="Folylpolyglutamate_synth_CS"/>
</dbReference>
<dbReference type="Gene3D" id="3.40.1190.10">
    <property type="entry name" value="Mur-like, catalytic domain"/>
    <property type="match status" value="1"/>
</dbReference>
<protein>
    <recommendedName>
        <fullName evidence="12">UDP-N-acetylmuramyl-tripeptide synthetase</fullName>
        <ecNumber evidence="12">6.3.2.-</ecNumber>
    </recommendedName>
    <alternativeName>
        <fullName evidence="12">UDP-MurNAc-tripeptide synthetase</fullName>
    </alternativeName>
</protein>
<evidence type="ECO:0000259" key="16">
    <source>
        <dbReference type="Pfam" id="PF08245"/>
    </source>
</evidence>
<dbReference type="SUPFAM" id="SSF63418">
    <property type="entry name" value="MurE/MurF N-terminal domain"/>
    <property type="match status" value="1"/>
</dbReference>
<comment type="caution">
    <text evidence="17">The sequence shown here is derived from an EMBL/GenBank/DDBJ whole genome shotgun (WGS) entry which is preliminary data.</text>
</comment>
<dbReference type="PROSITE" id="PS01011">
    <property type="entry name" value="FOLYLPOLYGLU_SYNT_1"/>
    <property type="match status" value="1"/>
</dbReference>
<evidence type="ECO:0000256" key="13">
    <source>
        <dbReference type="RuleBase" id="RU004135"/>
    </source>
</evidence>
<dbReference type="InterPro" id="IPR013221">
    <property type="entry name" value="Mur_ligase_cen"/>
</dbReference>
<dbReference type="InterPro" id="IPR035911">
    <property type="entry name" value="MurE/MurF_N"/>
</dbReference>
<feature type="binding site" evidence="12">
    <location>
        <begin position="111"/>
        <end position="117"/>
    </location>
    <ligand>
        <name>ATP</name>
        <dbReference type="ChEBI" id="CHEBI:30616"/>
    </ligand>
</feature>
<evidence type="ECO:0000256" key="12">
    <source>
        <dbReference type="HAMAP-Rule" id="MF_00208"/>
    </source>
</evidence>
<dbReference type="InterPro" id="IPR004101">
    <property type="entry name" value="Mur_ligase_C"/>
</dbReference>
<keyword evidence="5 12" id="KW-0132">Cell division</keyword>
<dbReference type="Pfam" id="PF01225">
    <property type="entry name" value="Mur_ligase"/>
    <property type="match status" value="1"/>
</dbReference>
<accession>A0ABV7A9N2</accession>
<feature type="domain" description="Mur ligase N-terminal catalytic" evidence="14">
    <location>
        <begin position="25"/>
        <end position="97"/>
    </location>
</feature>
<dbReference type="Pfam" id="PF02875">
    <property type="entry name" value="Mur_ligase_C"/>
    <property type="match status" value="1"/>
</dbReference>
<feature type="binding site" evidence="12">
    <location>
        <begin position="153"/>
        <end position="154"/>
    </location>
    <ligand>
        <name>UDP-N-acetyl-alpha-D-muramoyl-L-alanyl-D-glutamate</name>
        <dbReference type="ChEBI" id="CHEBI:83900"/>
    </ligand>
</feature>
<evidence type="ECO:0000313" key="18">
    <source>
        <dbReference type="Proteomes" id="UP001595387"/>
    </source>
</evidence>
<dbReference type="PANTHER" id="PTHR23135:SF4">
    <property type="entry name" value="UDP-N-ACETYLMURAMOYL-L-ALANYL-D-GLUTAMATE--2,6-DIAMINOPIMELATE LIGASE MURE HOMOLOG, CHLOROPLASTIC"/>
    <property type="match status" value="1"/>
</dbReference>
<dbReference type="SUPFAM" id="SSF53244">
    <property type="entry name" value="MurD-like peptide ligases, peptide-binding domain"/>
    <property type="match status" value="1"/>
</dbReference>
<comment type="subcellular location">
    <subcellularLocation>
        <location evidence="12 13">Cytoplasm</location>
    </subcellularLocation>
</comment>
<dbReference type="NCBIfam" id="NF001126">
    <property type="entry name" value="PRK00139.1-4"/>
    <property type="match status" value="1"/>
</dbReference>
<dbReference type="Pfam" id="PF08245">
    <property type="entry name" value="Mur_ligase_M"/>
    <property type="match status" value="1"/>
</dbReference>
<evidence type="ECO:0000259" key="15">
    <source>
        <dbReference type="Pfam" id="PF02875"/>
    </source>
</evidence>
<dbReference type="InterPro" id="IPR000713">
    <property type="entry name" value="Mur_ligase_N"/>
</dbReference>
<dbReference type="Proteomes" id="UP001595387">
    <property type="component" value="Unassembled WGS sequence"/>
</dbReference>
<dbReference type="RefSeq" id="WP_390307791.1">
    <property type="nucleotide sequence ID" value="NZ_JBHRRZ010000039.1"/>
</dbReference>